<dbReference type="EMBL" id="JBJKFK010006643">
    <property type="protein sequence ID" value="KAL3307721.1"/>
    <property type="molecule type" value="Genomic_DNA"/>
</dbReference>
<dbReference type="AlphaFoldDB" id="A0ABD2PMU7"/>
<feature type="coiled-coil region" evidence="2">
    <location>
        <begin position="372"/>
        <end position="399"/>
    </location>
</feature>
<dbReference type="SMART" id="SM00150">
    <property type="entry name" value="SPEC"/>
    <property type="match status" value="5"/>
</dbReference>
<evidence type="ECO:0000313" key="3">
    <source>
        <dbReference type="EMBL" id="KAL3307721.1"/>
    </source>
</evidence>
<organism evidence="3 4">
    <name type="scientific">Cichlidogyrus casuarinus</name>
    <dbReference type="NCBI Taxonomy" id="1844966"/>
    <lineage>
        <taxon>Eukaryota</taxon>
        <taxon>Metazoa</taxon>
        <taxon>Spiralia</taxon>
        <taxon>Lophotrochozoa</taxon>
        <taxon>Platyhelminthes</taxon>
        <taxon>Monogenea</taxon>
        <taxon>Monopisthocotylea</taxon>
        <taxon>Dactylogyridea</taxon>
        <taxon>Ancyrocephalidae</taxon>
        <taxon>Cichlidogyrus</taxon>
    </lineage>
</organism>
<evidence type="ECO:0000256" key="2">
    <source>
        <dbReference type="SAM" id="Coils"/>
    </source>
</evidence>
<dbReference type="InterPro" id="IPR002017">
    <property type="entry name" value="Spectrin_repeat"/>
</dbReference>
<reference evidence="3 4" key="1">
    <citation type="submission" date="2024-11" db="EMBL/GenBank/DDBJ databases">
        <title>Adaptive evolution of stress response genes in parasites aligns with host niche diversity.</title>
        <authorList>
            <person name="Hahn C."/>
            <person name="Resl P."/>
        </authorList>
    </citation>
    <scope>NUCLEOTIDE SEQUENCE [LARGE SCALE GENOMIC DNA]</scope>
    <source>
        <strain evidence="3">EGGRZ-B1_66</strain>
        <tissue evidence="3">Body</tissue>
    </source>
</reference>
<dbReference type="Pfam" id="PF00435">
    <property type="entry name" value="Spectrin"/>
    <property type="match status" value="6"/>
</dbReference>
<accession>A0ABD2PMU7</accession>
<gene>
    <name evidence="3" type="primary">SPTBN1_8</name>
    <name evidence="3" type="ORF">Ciccas_013760</name>
</gene>
<protein>
    <submittedName>
        <fullName evidence="3">Spectrin beta chain, non-erythrocytic 1</fullName>
    </submittedName>
</protein>
<name>A0ABD2PMU7_9PLAT</name>
<keyword evidence="4" id="KW-1185">Reference proteome</keyword>
<proteinExistence type="predicted"/>
<evidence type="ECO:0000256" key="1">
    <source>
        <dbReference type="ARBA" id="ARBA00022737"/>
    </source>
</evidence>
<dbReference type="CDD" id="cd00176">
    <property type="entry name" value="SPEC"/>
    <property type="match status" value="3"/>
</dbReference>
<dbReference type="InterPro" id="IPR018159">
    <property type="entry name" value="Spectrin/alpha-actinin"/>
</dbReference>
<evidence type="ECO:0000313" key="4">
    <source>
        <dbReference type="Proteomes" id="UP001626550"/>
    </source>
</evidence>
<dbReference type="SUPFAM" id="SSF46966">
    <property type="entry name" value="Spectrin repeat"/>
    <property type="match status" value="6"/>
</dbReference>
<feature type="non-terminal residue" evidence="3">
    <location>
        <position position="1"/>
    </location>
</feature>
<comment type="caution">
    <text evidence="3">The sequence shown here is derived from an EMBL/GenBank/DDBJ whole genome shotgun (WGS) entry which is preliminary data.</text>
</comment>
<dbReference type="Gene3D" id="1.20.58.60">
    <property type="match status" value="5"/>
</dbReference>
<keyword evidence="2" id="KW-0175">Coiled coil</keyword>
<sequence length="676" mass="78447">VEKPKRFNDKGLIEEMLFLTQSKIRAYNHNPYAPPQGKMIEDINEAWKRLESEEHAREIALRDEIIHQERIESFAAGFDRKAGMREQWLTDNLKLVTKDNFGSDLVSVEGSVKKHEAIENDIFAYSERVDAIRRMASYLEQEKYNECDRVNSRCEQIFLLWKELQNLIVRRRARLNESLELHKLFNEMGVRMDSIRKIEARLKSEELGKHLMGVEDLLQKHSLTEADIRVLGTSIEMVINDSQRFIDEDLSSEIGDYRPAEPQEVRRRCEELQQQFATLNQLADERKNKLEDARKMWQFFAEMDDEKEWVKEKNQLMCSPDIGRDLSSVERLQRKHRVLNEECQGREVLFKKKLAEGQALINAGNVGQDMIRQRMQEMNELWEQLIDRLSERKHHLNESQEVFQLLADCDDADAFLSEQDRIVTNDDVGTKLAVTEFLIKNNKEVQTTLGNFKDTVNQLNATGVKVSDYSVSDANTISSRLDALNRHFAKVQENANNREARLKNALSMYKLFDESDTVRTWITEKEKLLTTLVPGDDISEMEVVRHRFECFEKEMASNAAKVGSVNELSTSVLSSDHPDSAQIQHHQDNLNSTWNQLADLVEERKKSLETAYRYNQFLTEATETGNWIQDKAKLVESTDELGNDLEGIMQLQRKLGGLQRDLQVPFSLESLELEKG</sequence>
<dbReference type="Proteomes" id="UP001626550">
    <property type="component" value="Unassembled WGS sequence"/>
</dbReference>
<dbReference type="PANTHER" id="PTHR11915">
    <property type="entry name" value="SPECTRIN/FILAMIN RELATED CYTOSKELETAL PROTEIN"/>
    <property type="match status" value="1"/>
</dbReference>
<keyword evidence="1" id="KW-0677">Repeat</keyword>